<organism evidence="2">
    <name type="scientific">bioreactor metagenome</name>
    <dbReference type="NCBI Taxonomy" id="1076179"/>
    <lineage>
        <taxon>unclassified sequences</taxon>
        <taxon>metagenomes</taxon>
        <taxon>ecological metagenomes</taxon>
    </lineage>
</organism>
<comment type="caution">
    <text evidence="2">The sequence shown here is derived from an EMBL/GenBank/DDBJ whole genome shotgun (WGS) entry which is preliminary data.</text>
</comment>
<reference evidence="2" key="1">
    <citation type="submission" date="2019-08" db="EMBL/GenBank/DDBJ databases">
        <authorList>
            <person name="Kucharzyk K."/>
            <person name="Murdoch R.W."/>
            <person name="Higgins S."/>
            <person name="Loffler F."/>
        </authorList>
    </citation>
    <scope>NUCLEOTIDE SEQUENCE</scope>
</reference>
<evidence type="ECO:0000313" key="2">
    <source>
        <dbReference type="EMBL" id="MPM13444.1"/>
    </source>
</evidence>
<gene>
    <name evidence="2" type="ORF">SDC9_59801</name>
</gene>
<dbReference type="AlphaFoldDB" id="A0A644XH39"/>
<dbReference type="EMBL" id="VSSQ01002120">
    <property type="protein sequence ID" value="MPM13444.1"/>
    <property type="molecule type" value="Genomic_DNA"/>
</dbReference>
<dbReference type="InterPro" id="IPR025248">
    <property type="entry name" value="DUF4007"/>
</dbReference>
<evidence type="ECO:0000259" key="1">
    <source>
        <dbReference type="Pfam" id="PF13182"/>
    </source>
</evidence>
<proteinExistence type="predicted"/>
<protein>
    <recommendedName>
        <fullName evidence="1">DUF4007 domain-containing protein</fullName>
    </recommendedName>
</protein>
<name>A0A644XH39_9ZZZZ</name>
<feature type="domain" description="DUF4007" evidence="1">
    <location>
        <begin position="6"/>
        <end position="290"/>
    </location>
</feature>
<sequence length="295" mass="33745">MPNMRFRAHDTFFIRKGWLSKGIRNVQNDPAVFMGINGNPMDILGIGANMVKALRYWLQAVGLTQEPNVGRRTQTLTPLGEIIAEHDPYIEELGTLWLLHYKLATNQADATAWYYFFNEFRLNEYTREDFIAQLSSYIRLNGEEIAEKSLRDDYNCIISTYVPRTKSSPDKVQPESNIDCPLGELDLIDIANKKAKTYKKATPKKDMIHPLILLAVLVDQAHGQKEIRISAIQNDPCNAGRVFNLDIITLTALLYKIELLGYIKVERTAGLDIVKIRTELDFLGCVREYYRAINN</sequence>
<accession>A0A644XH39</accession>
<dbReference type="Pfam" id="PF13182">
    <property type="entry name" value="DUF4007"/>
    <property type="match status" value="1"/>
</dbReference>